<dbReference type="InterPro" id="IPR003660">
    <property type="entry name" value="HAMP_dom"/>
</dbReference>
<dbReference type="InterPro" id="IPR036890">
    <property type="entry name" value="HATPase_C_sf"/>
</dbReference>
<dbReference type="EC" id="2.7.13.3" evidence="3"/>
<protein>
    <recommendedName>
        <fullName evidence="3">histidine kinase</fullName>
        <ecNumber evidence="3">2.7.13.3</ecNumber>
    </recommendedName>
</protein>
<keyword evidence="19" id="KW-1185">Reference proteome</keyword>
<dbReference type="InterPro" id="IPR004358">
    <property type="entry name" value="Sig_transdc_His_kin-like_C"/>
</dbReference>
<evidence type="ECO:0000313" key="18">
    <source>
        <dbReference type="EMBL" id="MQY49047.1"/>
    </source>
</evidence>
<dbReference type="PROSITE" id="PS50885">
    <property type="entry name" value="HAMP"/>
    <property type="match status" value="1"/>
</dbReference>
<dbReference type="CDD" id="cd00075">
    <property type="entry name" value="HATPase"/>
    <property type="match status" value="1"/>
</dbReference>
<feature type="domain" description="HAMP" evidence="17">
    <location>
        <begin position="190"/>
        <end position="242"/>
    </location>
</feature>
<dbReference type="SMART" id="SM00388">
    <property type="entry name" value="HisKA"/>
    <property type="match status" value="1"/>
</dbReference>
<name>A0A6A8AGW5_9HYPH</name>
<dbReference type="CDD" id="cd06225">
    <property type="entry name" value="HAMP"/>
    <property type="match status" value="1"/>
</dbReference>
<dbReference type="PROSITE" id="PS51257">
    <property type="entry name" value="PROKAR_LIPOPROTEIN"/>
    <property type="match status" value="1"/>
</dbReference>
<evidence type="ECO:0000259" key="16">
    <source>
        <dbReference type="PROSITE" id="PS50109"/>
    </source>
</evidence>
<dbReference type="InterPro" id="IPR003661">
    <property type="entry name" value="HisK_dim/P_dom"/>
</dbReference>
<evidence type="ECO:0000256" key="11">
    <source>
        <dbReference type="ARBA" id="ARBA00022840"/>
    </source>
</evidence>
<keyword evidence="6" id="KW-0597">Phosphoprotein</keyword>
<dbReference type="Proteomes" id="UP000435138">
    <property type="component" value="Unassembled WGS sequence"/>
</dbReference>
<dbReference type="PANTHER" id="PTHR44936">
    <property type="entry name" value="SENSOR PROTEIN CREC"/>
    <property type="match status" value="1"/>
</dbReference>
<keyword evidence="9" id="KW-0547">Nucleotide-binding</keyword>
<dbReference type="Gene3D" id="1.10.287.130">
    <property type="match status" value="1"/>
</dbReference>
<feature type="transmembrane region" description="Helical" evidence="15">
    <location>
        <begin position="20"/>
        <end position="42"/>
    </location>
</feature>
<evidence type="ECO:0000256" key="4">
    <source>
        <dbReference type="ARBA" id="ARBA00022475"/>
    </source>
</evidence>
<evidence type="ECO:0000256" key="3">
    <source>
        <dbReference type="ARBA" id="ARBA00012438"/>
    </source>
</evidence>
<keyword evidence="13" id="KW-0902">Two-component regulatory system</keyword>
<dbReference type="AlphaFoldDB" id="A0A6A8AGW5"/>
<comment type="subcellular location">
    <subcellularLocation>
        <location evidence="2">Cell inner membrane</location>
        <topology evidence="2">Multi-pass membrane protein</topology>
    </subcellularLocation>
</comment>
<dbReference type="InterPro" id="IPR005467">
    <property type="entry name" value="His_kinase_dom"/>
</dbReference>
<keyword evidence="7" id="KW-0808">Transferase</keyword>
<keyword evidence="14 15" id="KW-0472">Membrane</keyword>
<evidence type="ECO:0000259" key="17">
    <source>
        <dbReference type="PROSITE" id="PS50885"/>
    </source>
</evidence>
<keyword evidence="10" id="KW-0418">Kinase</keyword>
<keyword evidence="5" id="KW-0997">Cell inner membrane</keyword>
<dbReference type="InterPro" id="IPR003594">
    <property type="entry name" value="HATPase_dom"/>
</dbReference>
<dbReference type="PANTHER" id="PTHR44936:SF5">
    <property type="entry name" value="SENSOR HISTIDINE KINASE ENVZ"/>
    <property type="match status" value="1"/>
</dbReference>
<reference evidence="18 19" key="1">
    <citation type="submission" date="2019-11" db="EMBL/GenBank/DDBJ databases">
        <title>Genome analysis of Rhizobacterium cereale a novel genus and species isolated from maize roots in North Spain.</title>
        <authorList>
            <person name="Menendez E."/>
            <person name="Flores-Felix J.D."/>
            <person name="Ramirez-Bahena M.-H."/>
            <person name="Igual J.M."/>
            <person name="Garcia-Fraile P."/>
            <person name="Peix A."/>
            <person name="Velazquez E."/>
        </authorList>
    </citation>
    <scope>NUCLEOTIDE SEQUENCE [LARGE SCALE GENOMIC DNA]</scope>
    <source>
        <strain evidence="18 19">RZME27</strain>
    </source>
</reference>
<dbReference type="InterPro" id="IPR050980">
    <property type="entry name" value="2C_sensor_his_kinase"/>
</dbReference>
<dbReference type="PRINTS" id="PR00344">
    <property type="entry name" value="BCTRLSENSOR"/>
</dbReference>
<dbReference type="Pfam" id="PF00512">
    <property type="entry name" value="HisKA"/>
    <property type="match status" value="1"/>
</dbReference>
<keyword evidence="11" id="KW-0067">ATP-binding</keyword>
<evidence type="ECO:0000256" key="12">
    <source>
        <dbReference type="ARBA" id="ARBA00022989"/>
    </source>
</evidence>
<keyword evidence="12 15" id="KW-1133">Transmembrane helix</keyword>
<dbReference type="EMBL" id="WIXI01000050">
    <property type="protein sequence ID" value="MQY49047.1"/>
    <property type="molecule type" value="Genomic_DNA"/>
</dbReference>
<dbReference type="Pfam" id="PF02518">
    <property type="entry name" value="HATPase_c"/>
    <property type="match status" value="1"/>
</dbReference>
<keyword evidence="4" id="KW-1003">Cell membrane</keyword>
<keyword evidence="8 15" id="KW-0812">Transmembrane</keyword>
<organism evidence="18 19">
    <name type="scientific">Endobacterium cereale</name>
    <dbReference type="NCBI Taxonomy" id="2663029"/>
    <lineage>
        <taxon>Bacteria</taxon>
        <taxon>Pseudomonadati</taxon>
        <taxon>Pseudomonadota</taxon>
        <taxon>Alphaproteobacteria</taxon>
        <taxon>Hyphomicrobiales</taxon>
        <taxon>Rhizobiaceae</taxon>
        <taxon>Endobacterium</taxon>
    </lineage>
</organism>
<evidence type="ECO:0000256" key="7">
    <source>
        <dbReference type="ARBA" id="ARBA00022679"/>
    </source>
</evidence>
<dbReference type="GO" id="GO:0005524">
    <property type="term" value="F:ATP binding"/>
    <property type="evidence" value="ECO:0007669"/>
    <property type="project" value="UniProtKB-KW"/>
</dbReference>
<accession>A0A6A8AGW5</accession>
<dbReference type="GO" id="GO:0000155">
    <property type="term" value="F:phosphorelay sensor kinase activity"/>
    <property type="evidence" value="ECO:0007669"/>
    <property type="project" value="InterPro"/>
</dbReference>
<comment type="catalytic activity">
    <reaction evidence="1">
        <text>ATP + protein L-histidine = ADP + protein N-phospho-L-histidine.</text>
        <dbReference type="EC" id="2.7.13.3"/>
    </reaction>
</comment>
<comment type="caution">
    <text evidence="18">The sequence shown here is derived from an EMBL/GenBank/DDBJ whole genome shotgun (WGS) entry which is preliminary data.</text>
</comment>
<sequence length="454" mass="50325">MRKTRGGVLGFRLPRLISTIHGQITAVIFACLVIAFVIGSTLESWVRDEYSAPDLEGMSARVSAIALVLAKAEPHERDIVLMAANRGELSLIQRPISYFDNVSTTSPDEPFIQVVIDRLLPPEDRPIPYGGWRTFVDGKRVLAAKVDEETLLVMELQPERFLRTDALRFGSNYLVATVTLIILFSVFSVWAITSPLRRIASSAMKADISLGPAPFEERGSVEIVALARALNGMQTRISSMVEARTRMLRGISHDLRTPLTRLRLRADRVSEEEVRDALLADIERIDQLLKESLGYLRDNHQYEETQRVDLASVLQTVCDEFADMGHDVRYLGPSRAVASVRPSAITRAITNLCENGVKFGTKVEVHLLMENAGAVIEILDDGPGIPETHRARVLEPFFKVDSARGGSDKGFGLGLSIVSEIVQAHHGTLEFSDRQPEGLVVRLELPGQSMHQKL</sequence>
<evidence type="ECO:0000256" key="9">
    <source>
        <dbReference type="ARBA" id="ARBA00022741"/>
    </source>
</evidence>
<dbReference type="CDD" id="cd00082">
    <property type="entry name" value="HisKA"/>
    <property type="match status" value="1"/>
</dbReference>
<evidence type="ECO:0000256" key="2">
    <source>
        <dbReference type="ARBA" id="ARBA00004429"/>
    </source>
</evidence>
<dbReference type="SUPFAM" id="SSF55874">
    <property type="entry name" value="ATPase domain of HSP90 chaperone/DNA topoisomerase II/histidine kinase"/>
    <property type="match status" value="1"/>
</dbReference>
<evidence type="ECO:0000256" key="6">
    <source>
        <dbReference type="ARBA" id="ARBA00022553"/>
    </source>
</evidence>
<evidence type="ECO:0000256" key="8">
    <source>
        <dbReference type="ARBA" id="ARBA00022692"/>
    </source>
</evidence>
<feature type="transmembrane region" description="Helical" evidence="15">
    <location>
        <begin position="173"/>
        <end position="192"/>
    </location>
</feature>
<dbReference type="Gene3D" id="3.30.565.10">
    <property type="entry name" value="Histidine kinase-like ATPase, C-terminal domain"/>
    <property type="match status" value="1"/>
</dbReference>
<gene>
    <name evidence="18" type="ORF">GAO09_23720</name>
</gene>
<evidence type="ECO:0000256" key="1">
    <source>
        <dbReference type="ARBA" id="ARBA00000085"/>
    </source>
</evidence>
<evidence type="ECO:0000313" key="19">
    <source>
        <dbReference type="Proteomes" id="UP000435138"/>
    </source>
</evidence>
<evidence type="ECO:0000256" key="14">
    <source>
        <dbReference type="ARBA" id="ARBA00023136"/>
    </source>
</evidence>
<evidence type="ECO:0000256" key="10">
    <source>
        <dbReference type="ARBA" id="ARBA00022777"/>
    </source>
</evidence>
<dbReference type="InterPro" id="IPR036097">
    <property type="entry name" value="HisK_dim/P_sf"/>
</dbReference>
<dbReference type="SMART" id="SM00387">
    <property type="entry name" value="HATPase_c"/>
    <property type="match status" value="1"/>
</dbReference>
<dbReference type="PROSITE" id="PS50109">
    <property type="entry name" value="HIS_KIN"/>
    <property type="match status" value="1"/>
</dbReference>
<evidence type="ECO:0000256" key="15">
    <source>
        <dbReference type="SAM" id="Phobius"/>
    </source>
</evidence>
<evidence type="ECO:0000256" key="13">
    <source>
        <dbReference type="ARBA" id="ARBA00023012"/>
    </source>
</evidence>
<feature type="domain" description="Histidine kinase" evidence="16">
    <location>
        <begin position="250"/>
        <end position="449"/>
    </location>
</feature>
<proteinExistence type="predicted"/>
<evidence type="ECO:0000256" key="5">
    <source>
        <dbReference type="ARBA" id="ARBA00022519"/>
    </source>
</evidence>
<dbReference type="SUPFAM" id="SSF47384">
    <property type="entry name" value="Homodimeric domain of signal transducing histidine kinase"/>
    <property type="match status" value="1"/>
</dbReference>
<dbReference type="GO" id="GO:0005886">
    <property type="term" value="C:plasma membrane"/>
    <property type="evidence" value="ECO:0007669"/>
    <property type="project" value="UniProtKB-SubCell"/>
</dbReference>